<dbReference type="STRING" id="1353952.A0A165DIB1"/>
<evidence type="ECO:0000313" key="6">
    <source>
        <dbReference type="EMBL" id="KZT52864.1"/>
    </source>
</evidence>
<protein>
    <submittedName>
        <fullName evidence="6">Autophagy protein 6</fullName>
    </submittedName>
</protein>
<reference evidence="6 7" key="1">
    <citation type="journal article" date="2016" name="Mol. Biol. Evol.">
        <title>Comparative Genomics of Early-Diverging Mushroom-Forming Fungi Provides Insights into the Origins of Lignocellulose Decay Capabilities.</title>
        <authorList>
            <person name="Nagy L.G."/>
            <person name="Riley R."/>
            <person name="Tritt A."/>
            <person name="Adam C."/>
            <person name="Daum C."/>
            <person name="Floudas D."/>
            <person name="Sun H."/>
            <person name="Yadav J.S."/>
            <person name="Pangilinan J."/>
            <person name="Larsson K.H."/>
            <person name="Matsuura K."/>
            <person name="Barry K."/>
            <person name="Labutti K."/>
            <person name="Kuo R."/>
            <person name="Ohm R.A."/>
            <person name="Bhattacharya S.S."/>
            <person name="Shirouzu T."/>
            <person name="Yoshinaga Y."/>
            <person name="Martin F.M."/>
            <person name="Grigoriev I.V."/>
            <person name="Hibbett D.S."/>
        </authorList>
    </citation>
    <scope>NUCLEOTIDE SEQUENCE [LARGE SCALE GENOMIC DNA]</scope>
    <source>
        <strain evidence="6 7">HHB12733</strain>
    </source>
</reference>
<evidence type="ECO:0000259" key="5">
    <source>
        <dbReference type="Pfam" id="PF17675"/>
    </source>
</evidence>
<dbReference type="InterPro" id="IPR040455">
    <property type="entry name" value="Atg6_BARA"/>
</dbReference>
<feature type="domain" description="Atg6/beclin coiled-coil" evidence="5">
    <location>
        <begin position="90"/>
        <end position="218"/>
    </location>
</feature>
<gene>
    <name evidence="6" type="ORF">CALCODRAFT_440936</name>
</gene>
<dbReference type="GO" id="GO:0000407">
    <property type="term" value="C:phagophore assembly site"/>
    <property type="evidence" value="ECO:0007669"/>
    <property type="project" value="TreeGrafter"/>
</dbReference>
<organism evidence="6 7">
    <name type="scientific">Calocera cornea HHB12733</name>
    <dbReference type="NCBI Taxonomy" id="1353952"/>
    <lineage>
        <taxon>Eukaryota</taxon>
        <taxon>Fungi</taxon>
        <taxon>Dikarya</taxon>
        <taxon>Basidiomycota</taxon>
        <taxon>Agaricomycotina</taxon>
        <taxon>Dacrymycetes</taxon>
        <taxon>Dacrymycetales</taxon>
        <taxon>Dacrymycetaceae</taxon>
        <taxon>Calocera</taxon>
    </lineage>
</organism>
<feature type="coiled-coil region" evidence="2">
    <location>
        <begin position="149"/>
        <end position="225"/>
    </location>
</feature>
<dbReference type="Pfam" id="PF17675">
    <property type="entry name" value="APG6_N"/>
    <property type="match status" value="1"/>
</dbReference>
<sequence>MAHAARLPAAHDSPAGINPAESFVLLQESVLQPPRAPRPAPGQKLAISPPSPDPPAPDAGHAPPAPRAHNLRHLHRLYDLLSSRTPSAHPLCAECTHALMDGLNKQLEEARRERDGYIVFEKEAKRELVAGKGAVAQELALLDTLRADERAAVGELRAAEGELARLESDWAALEEEERALAADEAEFWAQHASTQIAASSLRTALSSLRGAMRTSERELDALERTNVYDDAFCLGSDGVFGTVNGLRLGRAGTVVVEWAEINAAWGQTVLLLHTLARKLDYTFDGWVLHPQGSFSRISRTLPGAAGKEESYELYASTDIVVTRLLHNRRFDFAMVAFLDCLRQLVDLAKRLDPALDFVYPINKDRIGDASVKLQFSQEEAWTKAMRYILVVLKRLLRWVVNMDN</sequence>
<dbReference type="Proteomes" id="UP000076842">
    <property type="component" value="Unassembled WGS sequence"/>
</dbReference>
<dbReference type="InterPro" id="IPR007243">
    <property type="entry name" value="Atg6/Beclin"/>
</dbReference>
<dbReference type="Pfam" id="PF04111">
    <property type="entry name" value="APG6"/>
    <property type="match status" value="1"/>
</dbReference>
<dbReference type="GO" id="GO:0030674">
    <property type="term" value="F:protein-macromolecule adaptor activity"/>
    <property type="evidence" value="ECO:0007669"/>
    <property type="project" value="TreeGrafter"/>
</dbReference>
<comment type="similarity">
    <text evidence="1">Belongs to the beclin family.</text>
</comment>
<feature type="domain" description="Atg6 BARA" evidence="4">
    <location>
        <begin position="222"/>
        <end position="400"/>
    </location>
</feature>
<keyword evidence="2" id="KW-0175">Coiled coil</keyword>
<dbReference type="AlphaFoldDB" id="A0A165DIB1"/>
<name>A0A165DIB1_9BASI</name>
<dbReference type="GO" id="GO:0034272">
    <property type="term" value="C:phosphatidylinositol 3-kinase complex, class III, type II"/>
    <property type="evidence" value="ECO:0007669"/>
    <property type="project" value="TreeGrafter"/>
</dbReference>
<evidence type="ECO:0000259" key="4">
    <source>
        <dbReference type="Pfam" id="PF04111"/>
    </source>
</evidence>
<dbReference type="OrthoDB" id="20368at2759"/>
<dbReference type="PANTHER" id="PTHR12768:SF4">
    <property type="entry name" value="BECLIN-1"/>
    <property type="match status" value="1"/>
</dbReference>
<accession>A0A165DIB1</accession>
<keyword evidence="7" id="KW-1185">Reference proteome</keyword>
<dbReference type="GO" id="GO:0000423">
    <property type="term" value="P:mitophagy"/>
    <property type="evidence" value="ECO:0007669"/>
    <property type="project" value="TreeGrafter"/>
</dbReference>
<evidence type="ECO:0000256" key="1">
    <source>
        <dbReference type="ARBA" id="ARBA00005965"/>
    </source>
</evidence>
<proteinExistence type="inferred from homology"/>
<evidence type="ECO:0000256" key="3">
    <source>
        <dbReference type="SAM" id="MobiDB-lite"/>
    </source>
</evidence>
<dbReference type="Gene3D" id="1.10.418.40">
    <property type="entry name" value="Autophagy protein 6/Beclin 1"/>
    <property type="match status" value="1"/>
</dbReference>
<dbReference type="GO" id="GO:0045324">
    <property type="term" value="P:late endosome to vacuole transport"/>
    <property type="evidence" value="ECO:0007669"/>
    <property type="project" value="TreeGrafter"/>
</dbReference>
<dbReference type="EMBL" id="KV424053">
    <property type="protein sequence ID" value="KZT52864.1"/>
    <property type="molecule type" value="Genomic_DNA"/>
</dbReference>
<dbReference type="InParanoid" id="A0A165DIB1"/>
<dbReference type="GO" id="GO:0034271">
    <property type="term" value="C:phosphatidylinositol 3-kinase complex, class III, type I"/>
    <property type="evidence" value="ECO:0007669"/>
    <property type="project" value="TreeGrafter"/>
</dbReference>
<evidence type="ECO:0000256" key="2">
    <source>
        <dbReference type="SAM" id="Coils"/>
    </source>
</evidence>
<dbReference type="PANTHER" id="PTHR12768">
    <property type="entry name" value="BECLIN 1"/>
    <property type="match status" value="1"/>
</dbReference>
<dbReference type="GO" id="GO:0006995">
    <property type="term" value="P:cellular response to nitrogen starvation"/>
    <property type="evidence" value="ECO:0007669"/>
    <property type="project" value="TreeGrafter"/>
</dbReference>
<dbReference type="FunCoup" id="A0A165DIB1">
    <property type="interactions" value="254"/>
</dbReference>
<feature type="region of interest" description="Disordered" evidence="3">
    <location>
        <begin position="30"/>
        <end position="67"/>
    </location>
</feature>
<dbReference type="GO" id="GO:0043548">
    <property type="term" value="F:phosphatidylinositol 3-kinase binding"/>
    <property type="evidence" value="ECO:0007669"/>
    <property type="project" value="TreeGrafter"/>
</dbReference>
<evidence type="ECO:0000313" key="7">
    <source>
        <dbReference type="Proteomes" id="UP000076842"/>
    </source>
</evidence>
<dbReference type="InterPro" id="IPR041691">
    <property type="entry name" value="Atg6/beclin_CC"/>
</dbReference>
<dbReference type="InterPro" id="IPR038274">
    <property type="entry name" value="Atg6/Beclin_C_sf"/>
</dbReference>
<dbReference type="GO" id="GO:0000045">
    <property type="term" value="P:autophagosome assembly"/>
    <property type="evidence" value="ECO:0007669"/>
    <property type="project" value="TreeGrafter"/>
</dbReference>